<dbReference type="InterPro" id="IPR003594">
    <property type="entry name" value="HATPase_dom"/>
</dbReference>
<dbReference type="EMBL" id="JAUOPG010000001">
    <property type="protein sequence ID" value="MDO6452001.1"/>
    <property type="molecule type" value="Genomic_DNA"/>
</dbReference>
<feature type="transmembrane region" description="Helical" evidence="9">
    <location>
        <begin position="155"/>
        <end position="176"/>
    </location>
</feature>
<dbReference type="InterPro" id="IPR036890">
    <property type="entry name" value="HATPase_C_sf"/>
</dbReference>
<dbReference type="GO" id="GO:0016020">
    <property type="term" value="C:membrane"/>
    <property type="evidence" value="ECO:0007669"/>
    <property type="project" value="UniProtKB-SubCell"/>
</dbReference>
<gene>
    <name evidence="11" type="ORF">Q4490_00355</name>
</gene>
<keyword evidence="5" id="KW-0808">Transferase</keyword>
<organism evidence="11 12">
    <name type="scientific">Neptunomonas phycophila</name>
    <dbReference type="NCBI Taxonomy" id="1572645"/>
    <lineage>
        <taxon>Bacteria</taxon>
        <taxon>Pseudomonadati</taxon>
        <taxon>Pseudomonadota</taxon>
        <taxon>Gammaproteobacteria</taxon>
        <taxon>Oceanospirillales</taxon>
        <taxon>Oceanospirillaceae</taxon>
        <taxon>Neptunomonas</taxon>
    </lineage>
</organism>
<dbReference type="CDD" id="cd16917">
    <property type="entry name" value="HATPase_UhpB-NarQ-NarX-like"/>
    <property type="match status" value="1"/>
</dbReference>
<evidence type="ECO:0000256" key="5">
    <source>
        <dbReference type="ARBA" id="ARBA00022679"/>
    </source>
</evidence>
<keyword evidence="8" id="KW-0175">Coiled coil</keyword>
<evidence type="ECO:0000256" key="7">
    <source>
        <dbReference type="ARBA" id="ARBA00023012"/>
    </source>
</evidence>
<dbReference type="Pfam" id="PF02518">
    <property type="entry name" value="HATPase_c"/>
    <property type="match status" value="1"/>
</dbReference>
<keyword evidence="4" id="KW-0597">Phosphoprotein</keyword>
<dbReference type="PANTHER" id="PTHR24421">
    <property type="entry name" value="NITRATE/NITRITE SENSOR PROTEIN NARX-RELATED"/>
    <property type="match status" value="1"/>
</dbReference>
<dbReference type="Gene3D" id="1.20.5.1930">
    <property type="match status" value="1"/>
</dbReference>
<dbReference type="AlphaFoldDB" id="A0AAW7XCT7"/>
<dbReference type="Gene3D" id="3.30.565.10">
    <property type="entry name" value="Histidine kinase-like ATPase, C-terminal domain"/>
    <property type="match status" value="1"/>
</dbReference>
<evidence type="ECO:0000256" key="1">
    <source>
        <dbReference type="ARBA" id="ARBA00000085"/>
    </source>
</evidence>
<sequence>MFASRIKTQLLLISLAPLLLVMLLVLGFLVGTTRDGIEEQVQNRGDEIAAQIVSMSEFFFYTGDMEKLSEVVELMINIDELISIKFSDAKGRILLARELDSVNQTIRTFRVAIRNQDPLVDELIELAATSEPATILGYLHIGISEDRITTQLQAFYIRTLLIGLVALLLGLVLAYLMSRKMTSALSSLAVTAREIELKSMTARCPENGHGELLELQHIFNEMAESLERNEQHMLRRIEEATRSLNASVDELSQKNEELAKQRQEAIELERSKAISDERARIMKDMHDGVGGQLVSSLAIIERESDSEARNNIAATLRECLDDFRLIINSLNVNANNLDAIMADFKYRLDKRIKSLSITLHWQIDPKADQITLQPQQALHLLRILQEATTNIIKHADATRISISLQSDGDGVQLMICDNGNCRLLGRNEYDASVSSEGYGLTNMQWRARQLKGTISFLNNEPSGLCVKLILPEFVIH</sequence>
<evidence type="ECO:0000256" key="9">
    <source>
        <dbReference type="SAM" id="Phobius"/>
    </source>
</evidence>
<dbReference type="SMART" id="SM00387">
    <property type="entry name" value="HATPase_c"/>
    <property type="match status" value="1"/>
</dbReference>
<evidence type="ECO:0000313" key="11">
    <source>
        <dbReference type="EMBL" id="MDO6452001.1"/>
    </source>
</evidence>
<comment type="subcellular location">
    <subcellularLocation>
        <location evidence="2">Membrane</location>
    </subcellularLocation>
</comment>
<evidence type="ECO:0000256" key="8">
    <source>
        <dbReference type="SAM" id="Coils"/>
    </source>
</evidence>
<feature type="domain" description="HAMP" evidence="10">
    <location>
        <begin position="179"/>
        <end position="231"/>
    </location>
</feature>
<dbReference type="Proteomes" id="UP001169862">
    <property type="component" value="Unassembled WGS sequence"/>
</dbReference>
<dbReference type="InterPro" id="IPR050482">
    <property type="entry name" value="Sensor_HK_TwoCompSys"/>
</dbReference>
<keyword evidence="9" id="KW-0472">Membrane</keyword>
<keyword evidence="9" id="KW-1133">Transmembrane helix</keyword>
<evidence type="ECO:0000256" key="2">
    <source>
        <dbReference type="ARBA" id="ARBA00004370"/>
    </source>
</evidence>
<accession>A0AAW7XCT7</accession>
<keyword evidence="6" id="KW-0418">Kinase</keyword>
<dbReference type="SUPFAM" id="SSF55874">
    <property type="entry name" value="ATPase domain of HSP90 chaperone/DNA topoisomerase II/histidine kinase"/>
    <property type="match status" value="1"/>
</dbReference>
<evidence type="ECO:0000313" key="12">
    <source>
        <dbReference type="Proteomes" id="UP001169862"/>
    </source>
</evidence>
<proteinExistence type="predicted"/>
<dbReference type="PROSITE" id="PS50885">
    <property type="entry name" value="HAMP"/>
    <property type="match status" value="1"/>
</dbReference>
<keyword evidence="7" id="KW-0902">Two-component regulatory system</keyword>
<dbReference type="SMART" id="SM00304">
    <property type="entry name" value="HAMP"/>
    <property type="match status" value="1"/>
</dbReference>
<dbReference type="GO" id="GO:0000160">
    <property type="term" value="P:phosphorelay signal transduction system"/>
    <property type="evidence" value="ECO:0007669"/>
    <property type="project" value="UniProtKB-KW"/>
</dbReference>
<reference evidence="11" key="1">
    <citation type="submission" date="2023-07" db="EMBL/GenBank/DDBJ databases">
        <title>Genome content predicts the carbon catabolic preferences of heterotrophic bacteria.</title>
        <authorList>
            <person name="Gralka M."/>
        </authorList>
    </citation>
    <scope>NUCLEOTIDE SEQUENCE</scope>
    <source>
        <strain evidence="11">I2M16</strain>
    </source>
</reference>
<evidence type="ECO:0000259" key="10">
    <source>
        <dbReference type="PROSITE" id="PS50885"/>
    </source>
</evidence>
<dbReference type="EC" id="2.7.13.3" evidence="3"/>
<protein>
    <recommendedName>
        <fullName evidence="3">histidine kinase</fullName>
        <ecNumber evidence="3">2.7.13.3</ecNumber>
    </recommendedName>
</protein>
<keyword evidence="9" id="KW-0812">Transmembrane</keyword>
<dbReference type="CDD" id="cd06225">
    <property type="entry name" value="HAMP"/>
    <property type="match status" value="1"/>
</dbReference>
<comment type="caution">
    <text evidence="11">The sequence shown here is derived from an EMBL/GenBank/DDBJ whole genome shotgun (WGS) entry which is preliminary data.</text>
</comment>
<evidence type="ECO:0000256" key="6">
    <source>
        <dbReference type="ARBA" id="ARBA00022777"/>
    </source>
</evidence>
<evidence type="ECO:0000256" key="3">
    <source>
        <dbReference type="ARBA" id="ARBA00012438"/>
    </source>
</evidence>
<dbReference type="PANTHER" id="PTHR24421:SF10">
    <property type="entry name" value="NITRATE_NITRITE SENSOR PROTEIN NARQ"/>
    <property type="match status" value="1"/>
</dbReference>
<comment type="catalytic activity">
    <reaction evidence="1">
        <text>ATP + protein L-histidine = ADP + protein N-phospho-L-histidine.</text>
        <dbReference type="EC" id="2.7.13.3"/>
    </reaction>
</comment>
<dbReference type="InterPro" id="IPR003660">
    <property type="entry name" value="HAMP_dom"/>
</dbReference>
<dbReference type="RefSeq" id="WP_303547988.1">
    <property type="nucleotide sequence ID" value="NZ_JAUOPG010000001.1"/>
</dbReference>
<dbReference type="Gene3D" id="6.10.340.10">
    <property type="match status" value="1"/>
</dbReference>
<evidence type="ECO:0000256" key="4">
    <source>
        <dbReference type="ARBA" id="ARBA00022553"/>
    </source>
</evidence>
<dbReference type="GO" id="GO:0004673">
    <property type="term" value="F:protein histidine kinase activity"/>
    <property type="evidence" value="ECO:0007669"/>
    <property type="project" value="UniProtKB-EC"/>
</dbReference>
<name>A0AAW7XCT7_9GAMM</name>
<feature type="coiled-coil region" evidence="8">
    <location>
        <begin position="223"/>
        <end position="271"/>
    </location>
</feature>